<dbReference type="GO" id="GO:0016020">
    <property type="term" value="C:membrane"/>
    <property type="evidence" value="ECO:0007669"/>
    <property type="project" value="TreeGrafter"/>
</dbReference>
<dbReference type="EMBL" id="FOLM01000007">
    <property type="protein sequence ID" value="SFC91312.1"/>
    <property type="molecule type" value="Genomic_DNA"/>
</dbReference>
<evidence type="ECO:0000313" key="3">
    <source>
        <dbReference type="EMBL" id="SFC91312.1"/>
    </source>
</evidence>
<dbReference type="PANTHER" id="PTHR43798:SF31">
    <property type="entry name" value="AB HYDROLASE SUPERFAMILY PROTEIN YCLE"/>
    <property type="match status" value="1"/>
</dbReference>
<dbReference type="InterPro" id="IPR000073">
    <property type="entry name" value="AB_hydrolase_1"/>
</dbReference>
<dbReference type="InterPro" id="IPR050266">
    <property type="entry name" value="AB_hydrolase_sf"/>
</dbReference>
<dbReference type="PANTHER" id="PTHR43798">
    <property type="entry name" value="MONOACYLGLYCEROL LIPASE"/>
    <property type="match status" value="1"/>
</dbReference>
<dbReference type="SUPFAM" id="SSF53474">
    <property type="entry name" value="alpha/beta-Hydrolases"/>
    <property type="match status" value="1"/>
</dbReference>
<sequence length="272" mass="28879">MSTIAMKQARLVNGLTLPYAEAGYPGGVPVVFVHGLGESWASFEQVLRRLPTTLHGWAPTQRGHRDASRPDDGYRPEDFAADLVSFLDAAGIGRAVLVGASSGGVAARMVAGSHPDRVAGLVLCGVPATLEGKPGVAELGERIALLRDPLDQEAVEPFVSGLTVRPVAVEFLDRLREDAVHTPAGVWQQGFRGLLETDLPATLGGILVPTMVLWGDRDTFVPRADQEQQVKAVHGSRLVVYEGTGHCVHWEEPGRVTADLAGFAADLGLTPS</sequence>
<reference evidence="3 4" key="1">
    <citation type="submission" date="2016-10" db="EMBL/GenBank/DDBJ databases">
        <authorList>
            <person name="de Groot N.N."/>
        </authorList>
    </citation>
    <scope>NUCLEOTIDE SEQUENCE [LARGE SCALE GENOMIC DNA]</scope>
    <source>
        <strain evidence="3 4">CGMCC 4.5739</strain>
    </source>
</reference>
<dbReference type="RefSeq" id="WP_093839285.1">
    <property type="nucleotide sequence ID" value="NZ_FOLM01000007.1"/>
</dbReference>
<evidence type="ECO:0000256" key="1">
    <source>
        <dbReference type="ARBA" id="ARBA00022801"/>
    </source>
</evidence>
<dbReference type="AlphaFoldDB" id="A0A1I1N2A2"/>
<accession>A0A1I1N2A2</accession>
<dbReference type="Proteomes" id="UP000199207">
    <property type="component" value="Unassembled WGS sequence"/>
</dbReference>
<keyword evidence="1" id="KW-0378">Hydrolase</keyword>
<gene>
    <name evidence="3" type="ORF">SAMN05421773_107177</name>
</gene>
<name>A0A1I1N2A2_9ACTN</name>
<dbReference type="GO" id="GO:0016787">
    <property type="term" value="F:hydrolase activity"/>
    <property type="evidence" value="ECO:0007669"/>
    <property type="project" value="UniProtKB-KW"/>
</dbReference>
<dbReference type="Pfam" id="PF00561">
    <property type="entry name" value="Abhydrolase_1"/>
    <property type="match status" value="1"/>
</dbReference>
<proteinExistence type="predicted"/>
<dbReference type="PRINTS" id="PR00111">
    <property type="entry name" value="ABHYDROLASE"/>
</dbReference>
<dbReference type="InterPro" id="IPR029058">
    <property type="entry name" value="AB_hydrolase_fold"/>
</dbReference>
<dbReference type="OrthoDB" id="27092at2"/>
<dbReference type="Gene3D" id="3.40.50.1820">
    <property type="entry name" value="alpha/beta hydrolase"/>
    <property type="match status" value="1"/>
</dbReference>
<keyword evidence="4" id="KW-1185">Reference proteome</keyword>
<protein>
    <submittedName>
        <fullName evidence="3">3-oxoadipate enol-lactonase</fullName>
    </submittedName>
</protein>
<evidence type="ECO:0000313" key="4">
    <source>
        <dbReference type="Proteomes" id="UP000199207"/>
    </source>
</evidence>
<evidence type="ECO:0000259" key="2">
    <source>
        <dbReference type="Pfam" id="PF00561"/>
    </source>
</evidence>
<feature type="domain" description="AB hydrolase-1" evidence="2">
    <location>
        <begin position="29"/>
        <end position="253"/>
    </location>
</feature>
<organism evidence="3 4">
    <name type="scientific">Streptomyces aidingensis</name>
    <dbReference type="NCBI Taxonomy" id="910347"/>
    <lineage>
        <taxon>Bacteria</taxon>
        <taxon>Bacillati</taxon>
        <taxon>Actinomycetota</taxon>
        <taxon>Actinomycetes</taxon>
        <taxon>Kitasatosporales</taxon>
        <taxon>Streptomycetaceae</taxon>
        <taxon>Streptomyces</taxon>
    </lineage>
</organism>
<dbReference type="STRING" id="910347.SAMN05421773_107177"/>